<name>A0A9Y2MSA8_9PSEU</name>
<organism evidence="7 8">
    <name type="scientific">Amycolatopsis carbonis</name>
    <dbReference type="NCBI Taxonomy" id="715471"/>
    <lineage>
        <taxon>Bacteria</taxon>
        <taxon>Bacillati</taxon>
        <taxon>Actinomycetota</taxon>
        <taxon>Actinomycetes</taxon>
        <taxon>Pseudonocardiales</taxon>
        <taxon>Pseudonocardiaceae</taxon>
        <taxon>Amycolatopsis</taxon>
    </lineage>
</organism>
<evidence type="ECO:0000256" key="4">
    <source>
        <dbReference type="SAM" id="MobiDB-lite"/>
    </source>
</evidence>
<dbReference type="PROSITE" id="PS51071">
    <property type="entry name" value="HTH_RPIR"/>
    <property type="match status" value="1"/>
</dbReference>
<dbReference type="GO" id="GO:1901135">
    <property type="term" value="P:carbohydrate derivative metabolic process"/>
    <property type="evidence" value="ECO:0007669"/>
    <property type="project" value="InterPro"/>
</dbReference>
<dbReference type="GO" id="GO:0003700">
    <property type="term" value="F:DNA-binding transcription factor activity"/>
    <property type="evidence" value="ECO:0007669"/>
    <property type="project" value="InterPro"/>
</dbReference>
<keyword evidence="3" id="KW-0804">Transcription</keyword>
<keyword evidence="1" id="KW-0805">Transcription regulation</keyword>
<dbReference type="SUPFAM" id="SSF46689">
    <property type="entry name" value="Homeodomain-like"/>
    <property type="match status" value="1"/>
</dbReference>
<dbReference type="InterPro" id="IPR009057">
    <property type="entry name" value="Homeodomain-like_sf"/>
</dbReference>
<sequence>MPDDATPADGGDSLTERITGRLAGMSRAERAVAEYLRHHAREAIFATAEQIGSATGTSDATVVRTAKTLGYSGLADMRQHLARQVVTETSPSIELRHRQIGEPTGAPTTVLARVFTEATERLAETWRLVSEEDFERAVDLLAGAREVLAFGIGPSSFLAGYVALRLGRMGRRARASGATGFRLADDLLGLGEGDVVVLFLPSRLLGDIEVLLDRTREVGARTLLITDSLAPVFGDRVAVALQATHSPSNFTGEMLSAEVLADALLLGLASRDEDHANRTSELLTTLRSRLIQGDSRDYVPRRKSGNPRKG</sequence>
<dbReference type="InterPro" id="IPR047640">
    <property type="entry name" value="RpiR-like"/>
</dbReference>
<dbReference type="InterPro" id="IPR036388">
    <property type="entry name" value="WH-like_DNA-bd_sf"/>
</dbReference>
<dbReference type="CDD" id="cd05013">
    <property type="entry name" value="SIS_RpiR"/>
    <property type="match status" value="1"/>
</dbReference>
<protein>
    <submittedName>
        <fullName evidence="7">MurR/RpiR family transcriptional regulator</fullName>
    </submittedName>
</protein>
<proteinExistence type="predicted"/>
<evidence type="ECO:0000259" key="5">
    <source>
        <dbReference type="PROSITE" id="PS51071"/>
    </source>
</evidence>
<dbReference type="InterPro" id="IPR001347">
    <property type="entry name" value="SIS_dom"/>
</dbReference>
<dbReference type="InterPro" id="IPR046348">
    <property type="entry name" value="SIS_dom_sf"/>
</dbReference>
<dbReference type="Proteomes" id="UP001236014">
    <property type="component" value="Chromosome"/>
</dbReference>
<dbReference type="PANTHER" id="PTHR30514">
    <property type="entry name" value="GLUCOKINASE"/>
    <property type="match status" value="1"/>
</dbReference>
<feature type="domain" description="SIS" evidence="6">
    <location>
        <begin position="137"/>
        <end position="274"/>
    </location>
</feature>
<reference evidence="7 8" key="1">
    <citation type="submission" date="2023-06" db="EMBL/GenBank/DDBJ databases">
        <authorList>
            <person name="Oyuntsetseg B."/>
            <person name="Kim S.B."/>
        </authorList>
    </citation>
    <scope>NUCLEOTIDE SEQUENCE [LARGE SCALE GENOMIC DNA]</scope>
    <source>
        <strain evidence="7 8">2-15</strain>
    </source>
</reference>
<evidence type="ECO:0000259" key="6">
    <source>
        <dbReference type="PROSITE" id="PS51464"/>
    </source>
</evidence>
<dbReference type="InterPro" id="IPR000281">
    <property type="entry name" value="HTH_RpiR"/>
</dbReference>
<evidence type="ECO:0000313" key="8">
    <source>
        <dbReference type="Proteomes" id="UP001236014"/>
    </source>
</evidence>
<evidence type="ECO:0000256" key="1">
    <source>
        <dbReference type="ARBA" id="ARBA00023015"/>
    </source>
</evidence>
<dbReference type="GO" id="GO:0097367">
    <property type="term" value="F:carbohydrate derivative binding"/>
    <property type="evidence" value="ECO:0007669"/>
    <property type="project" value="InterPro"/>
</dbReference>
<dbReference type="InterPro" id="IPR035472">
    <property type="entry name" value="RpiR-like_SIS"/>
</dbReference>
<dbReference type="KEGG" id="acab:QRX50_33760"/>
<gene>
    <name evidence="7" type="ORF">QRX50_33760</name>
</gene>
<accession>A0A9Y2MSA8</accession>
<dbReference type="Gene3D" id="3.40.50.10490">
    <property type="entry name" value="Glucose-6-phosphate isomerase like protein, domain 1"/>
    <property type="match status" value="1"/>
</dbReference>
<dbReference type="SUPFAM" id="SSF53697">
    <property type="entry name" value="SIS domain"/>
    <property type="match status" value="1"/>
</dbReference>
<dbReference type="Pfam" id="PF01418">
    <property type="entry name" value="HTH_6"/>
    <property type="match status" value="1"/>
</dbReference>
<feature type="region of interest" description="Disordered" evidence="4">
    <location>
        <begin position="1"/>
        <end position="21"/>
    </location>
</feature>
<dbReference type="EMBL" id="CP127294">
    <property type="protein sequence ID" value="WIX76406.1"/>
    <property type="molecule type" value="Genomic_DNA"/>
</dbReference>
<evidence type="ECO:0000313" key="7">
    <source>
        <dbReference type="EMBL" id="WIX76406.1"/>
    </source>
</evidence>
<evidence type="ECO:0000256" key="2">
    <source>
        <dbReference type="ARBA" id="ARBA00023125"/>
    </source>
</evidence>
<feature type="domain" description="HTH rpiR-type" evidence="5">
    <location>
        <begin position="12"/>
        <end position="88"/>
    </location>
</feature>
<dbReference type="AlphaFoldDB" id="A0A9Y2MSA8"/>
<evidence type="ECO:0000256" key="3">
    <source>
        <dbReference type="ARBA" id="ARBA00023163"/>
    </source>
</evidence>
<keyword evidence="2" id="KW-0238">DNA-binding</keyword>
<dbReference type="PROSITE" id="PS51464">
    <property type="entry name" value="SIS"/>
    <property type="match status" value="1"/>
</dbReference>
<dbReference type="RefSeq" id="WP_285967155.1">
    <property type="nucleotide sequence ID" value="NZ_CP127294.1"/>
</dbReference>
<keyword evidence="8" id="KW-1185">Reference proteome</keyword>
<dbReference type="Gene3D" id="1.10.10.10">
    <property type="entry name" value="Winged helix-like DNA-binding domain superfamily/Winged helix DNA-binding domain"/>
    <property type="match status" value="1"/>
</dbReference>
<dbReference type="GO" id="GO:0003677">
    <property type="term" value="F:DNA binding"/>
    <property type="evidence" value="ECO:0007669"/>
    <property type="project" value="UniProtKB-KW"/>
</dbReference>